<gene>
    <name evidence="9" type="ORF">BN2614_LOCUS1</name>
</gene>
<dbReference type="Gene3D" id="1.20.1070.10">
    <property type="entry name" value="Rhodopsin 7-helix transmembrane proteins"/>
    <property type="match status" value="1"/>
</dbReference>
<dbReference type="PRINTS" id="PR00237">
    <property type="entry name" value="GPCRRHODOPSN"/>
</dbReference>
<name>A0A9X9LT70_GULGU</name>
<sequence length="173" mass="18896">MKGTDFSNPAGFILLGFSDQPQLEIVLLLVVSTIYILTLVGNTAIILVSNVNPELHMSMYFFLSSLSFLDLCFTTSIILQMLWNLEGPEKTISYPGCVIHLYLALGLCSTECVLLTVTAYDRFSAICQPLSCRHAPKTSPAPGSCGLDQWFRGVHGSDHPHLPVDSLQPPHSG</sequence>
<dbReference type="GO" id="GO:0004930">
    <property type="term" value="F:G protein-coupled receptor activity"/>
    <property type="evidence" value="ECO:0007669"/>
    <property type="project" value="UniProtKB-KW"/>
</dbReference>
<dbReference type="Pfam" id="PF00001">
    <property type="entry name" value="7tm_1"/>
    <property type="match status" value="1"/>
</dbReference>
<reference evidence="9 10" key="1">
    <citation type="submission" date="2018-10" db="EMBL/GenBank/DDBJ databases">
        <authorList>
            <person name="Ekblom R."/>
            <person name="Jareborg N."/>
        </authorList>
    </citation>
    <scope>NUCLEOTIDE SEQUENCE [LARGE SCALE GENOMIC DNA]</scope>
    <source>
        <tissue evidence="9">Muscle</tissue>
    </source>
</reference>
<feature type="transmembrane region" description="Helical" evidence="7">
    <location>
        <begin position="25"/>
        <end position="48"/>
    </location>
</feature>
<dbReference type="PANTHER" id="PTHR26453">
    <property type="entry name" value="OLFACTORY RECEPTOR"/>
    <property type="match status" value="1"/>
</dbReference>
<dbReference type="PROSITE" id="PS50262">
    <property type="entry name" value="G_PROTEIN_RECEP_F1_2"/>
    <property type="match status" value="1"/>
</dbReference>
<comment type="similarity">
    <text evidence="6">Belongs to the G-protein coupled receptor 1 family.</text>
</comment>
<dbReference type="AlphaFoldDB" id="A0A9X9LT70"/>
<dbReference type="SUPFAM" id="SSF81321">
    <property type="entry name" value="Family A G protein-coupled receptor-like"/>
    <property type="match status" value="1"/>
</dbReference>
<keyword evidence="6" id="KW-0807">Transducer</keyword>
<comment type="caution">
    <text evidence="9">The sequence shown here is derived from an EMBL/GenBank/DDBJ whole genome shotgun (WGS) entry which is preliminary data.</text>
</comment>
<dbReference type="InterPro" id="IPR017452">
    <property type="entry name" value="GPCR_Rhodpsn_7TM"/>
</dbReference>
<keyword evidence="4 6" id="KW-0297">G-protein coupled receptor</keyword>
<proteinExistence type="inferred from homology"/>
<organism evidence="9 10">
    <name type="scientific">Gulo gulo</name>
    <name type="common">Wolverine</name>
    <name type="synonym">Gluton</name>
    <dbReference type="NCBI Taxonomy" id="48420"/>
    <lineage>
        <taxon>Eukaryota</taxon>
        <taxon>Metazoa</taxon>
        <taxon>Chordata</taxon>
        <taxon>Craniata</taxon>
        <taxon>Vertebrata</taxon>
        <taxon>Euteleostomi</taxon>
        <taxon>Mammalia</taxon>
        <taxon>Eutheria</taxon>
        <taxon>Laurasiatheria</taxon>
        <taxon>Carnivora</taxon>
        <taxon>Caniformia</taxon>
        <taxon>Musteloidea</taxon>
        <taxon>Mustelidae</taxon>
        <taxon>Guloninae</taxon>
        <taxon>Gulo</taxon>
    </lineage>
</organism>
<dbReference type="Proteomes" id="UP000269945">
    <property type="component" value="Unassembled WGS sequence"/>
</dbReference>
<dbReference type="InterPro" id="IPR000276">
    <property type="entry name" value="GPCR_Rhodpsn"/>
</dbReference>
<dbReference type="GO" id="GO:0016020">
    <property type="term" value="C:membrane"/>
    <property type="evidence" value="ECO:0007669"/>
    <property type="project" value="UniProtKB-SubCell"/>
</dbReference>
<feature type="transmembrane region" description="Helical" evidence="7">
    <location>
        <begin position="99"/>
        <end position="120"/>
    </location>
</feature>
<evidence type="ECO:0000259" key="8">
    <source>
        <dbReference type="PROSITE" id="PS50262"/>
    </source>
</evidence>
<dbReference type="PROSITE" id="PS00237">
    <property type="entry name" value="G_PROTEIN_RECEP_F1_1"/>
    <property type="match status" value="1"/>
</dbReference>
<keyword evidence="2 6" id="KW-0812">Transmembrane</keyword>
<evidence type="ECO:0000256" key="2">
    <source>
        <dbReference type="ARBA" id="ARBA00022692"/>
    </source>
</evidence>
<protein>
    <recommendedName>
        <fullName evidence="8">G-protein coupled receptors family 1 profile domain-containing protein</fullName>
    </recommendedName>
</protein>
<comment type="subcellular location">
    <subcellularLocation>
        <location evidence="1">Membrane</location>
    </subcellularLocation>
</comment>
<evidence type="ECO:0000256" key="1">
    <source>
        <dbReference type="ARBA" id="ARBA00004370"/>
    </source>
</evidence>
<keyword evidence="3 7" id="KW-1133">Transmembrane helix</keyword>
<evidence type="ECO:0000256" key="6">
    <source>
        <dbReference type="RuleBase" id="RU000688"/>
    </source>
</evidence>
<keyword evidence="10" id="KW-1185">Reference proteome</keyword>
<dbReference type="EMBL" id="CYRY02015295">
    <property type="protein sequence ID" value="VCW85382.1"/>
    <property type="molecule type" value="Genomic_DNA"/>
</dbReference>
<feature type="domain" description="G-protein coupled receptors family 1 profile" evidence="8">
    <location>
        <begin position="41"/>
        <end position="130"/>
    </location>
</feature>
<evidence type="ECO:0000256" key="5">
    <source>
        <dbReference type="ARBA" id="ARBA00023136"/>
    </source>
</evidence>
<feature type="transmembrane region" description="Helical" evidence="7">
    <location>
        <begin position="60"/>
        <end position="79"/>
    </location>
</feature>
<evidence type="ECO:0000256" key="4">
    <source>
        <dbReference type="ARBA" id="ARBA00023040"/>
    </source>
</evidence>
<evidence type="ECO:0000256" key="7">
    <source>
        <dbReference type="SAM" id="Phobius"/>
    </source>
</evidence>
<evidence type="ECO:0000313" key="10">
    <source>
        <dbReference type="Proteomes" id="UP000269945"/>
    </source>
</evidence>
<evidence type="ECO:0000313" key="9">
    <source>
        <dbReference type="EMBL" id="VCW85382.1"/>
    </source>
</evidence>
<evidence type="ECO:0000256" key="3">
    <source>
        <dbReference type="ARBA" id="ARBA00022989"/>
    </source>
</evidence>
<accession>A0A9X9LT70</accession>
<keyword evidence="5 7" id="KW-0472">Membrane</keyword>
<keyword evidence="6" id="KW-0675">Receptor</keyword>